<dbReference type="Pfam" id="PF04985">
    <property type="entry name" value="Phage_tube"/>
    <property type="match status" value="1"/>
</dbReference>
<keyword evidence="2" id="KW-1185">Reference proteome</keyword>
<name>A0A2S6N2V7_9HYPH</name>
<proteinExistence type="predicted"/>
<dbReference type="AlphaFoldDB" id="A0A2S6N2V7"/>
<accession>A0A2S6N2V7</accession>
<organism evidence="1 2">
    <name type="scientific">Rhodoblastus sphagnicola</name>
    <dbReference type="NCBI Taxonomy" id="333368"/>
    <lineage>
        <taxon>Bacteria</taxon>
        <taxon>Pseudomonadati</taxon>
        <taxon>Pseudomonadota</taxon>
        <taxon>Alphaproteobacteria</taxon>
        <taxon>Hyphomicrobiales</taxon>
        <taxon>Rhodoblastaceae</taxon>
        <taxon>Rhodoblastus</taxon>
    </lineage>
</organism>
<dbReference type="InterPro" id="IPR006498">
    <property type="entry name" value="Tail_tube"/>
</dbReference>
<dbReference type="RefSeq" id="WP_104508896.1">
    <property type="nucleotide sequence ID" value="NZ_JACIGC010000011.1"/>
</dbReference>
<dbReference type="OrthoDB" id="7834326at2"/>
<dbReference type="Proteomes" id="UP000239089">
    <property type="component" value="Unassembled WGS sequence"/>
</dbReference>
<evidence type="ECO:0000313" key="1">
    <source>
        <dbReference type="EMBL" id="PPQ28939.1"/>
    </source>
</evidence>
<comment type="caution">
    <text evidence="1">The sequence shown here is derived from an EMBL/GenBank/DDBJ whole genome shotgun (WGS) entry which is preliminary data.</text>
</comment>
<sequence>MSNQLDYVLQAFNSYVDGVGKLGSTEKCSTPKIEKVMEKFRGGGMLGTRQIAMGYKEFEWEVTFNSYDPQVIKQAGLFSKKSITLSNTAALDGDGGATHTASLTCRGQFMTLDPGGWEAGKLAKLTVKSSLDALKLIIDGTTIYDIDVEANKYIIGGTDEYTWIANAL</sequence>
<dbReference type="EMBL" id="NHSJ01000100">
    <property type="protein sequence ID" value="PPQ28939.1"/>
    <property type="molecule type" value="Genomic_DNA"/>
</dbReference>
<reference evidence="1 2" key="1">
    <citation type="journal article" date="2018" name="Arch. Microbiol.">
        <title>New insights into the metabolic potential of the phototrophic purple bacterium Rhodopila globiformis DSM 161(T) from its draft genome sequence and evidence for a vanadium-dependent nitrogenase.</title>
        <authorList>
            <person name="Imhoff J.F."/>
            <person name="Rahn T."/>
            <person name="Kunzel S."/>
            <person name="Neulinger S.C."/>
        </authorList>
    </citation>
    <scope>NUCLEOTIDE SEQUENCE [LARGE SCALE GENOMIC DNA]</scope>
    <source>
        <strain evidence="1 2">DSM 16996</strain>
    </source>
</reference>
<evidence type="ECO:0000313" key="2">
    <source>
        <dbReference type="Proteomes" id="UP000239089"/>
    </source>
</evidence>
<evidence type="ECO:0008006" key="3">
    <source>
        <dbReference type="Google" id="ProtNLM"/>
    </source>
</evidence>
<protein>
    <recommendedName>
        <fullName evidence="3">Phage major tail tube protein</fullName>
    </recommendedName>
</protein>
<gene>
    <name evidence="1" type="ORF">CCR94_16240</name>
</gene>